<proteinExistence type="predicted"/>
<organism evidence="1 2">
    <name type="scientific">Flavobacterium zhoui</name>
    <dbReference type="NCBI Taxonomy" id="3230414"/>
    <lineage>
        <taxon>Bacteria</taxon>
        <taxon>Pseudomonadati</taxon>
        <taxon>Bacteroidota</taxon>
        <taxon>Flavobacteriia</taxon>
        <taxon>Flavobacteriales</taxon>
        <taxon>Flavobacteriaceae</taxon>
        <taxon>Flavobacterium</taxon>
    </lineage>
</organism>
<dbReference type="RefSeq" id="WP_379852502.1">
    <property type="nucleotide sequence ID" value="NZ_JBHZPY010000012.1"/>
</dbReference>
<dbReference type="Proteomes" id="UP001600107">
    <property type="component" value="Unassembled WGS sequence"/>
</dbReference>
<dbReference type="EMBL" id="JBHZPY010000012">
    <property type="protein sequence ID" value="MFE3872208.1"/>
    <property type="molecule type" value="Genomic_DNA"/>
</dbReference>
<evidence type="ECO:0000313" key="1">
    <source>
        <dbReference type="EMBL" id="MFE3872208.1"/>
    </source>
</evidence>
<name>A0ABW6I7F9_9FLAO</name>
<keyword evidence="2" id="KW-1185">Reference proteome</keyword>
<reference evidence="1 2" key="1">
    <citation type="submission" date="2024-06" db="EMBL/GenBank/DDBJ databases">
        <title>Flavobacterium spp. isolated from glacier.</title>
        <authorList>
            <person name="Han D."/>
        </authorList>
    </citation>
    <scope>NUCLEOTIDE SEQUENCE [LARGE SCALE GENOMIC DNA]</scope>
    <source>
        <strain evidence="1 2">ZS1P70</strain>
    </source>
</reference>
<comment type="caution">
    <text evidence="1">The sequence shown here is derived from an EMBL/GenBank/DDBJ whole genome shotgun (WGS) entry which is preliminary data.</text>
</comment>
<evidence type="ECO:0000313" key="2">
    <source>
        <dbReference type="Proteomes" id="UP001600107"/>
    </source>
</evidence>
<gene>
    <name evidence="1" type="ORF">ACFX5F_13345</name>
</gene>
<protein>
    <submittedName>
        <fullName evidence="1">Competence protein CoiA family protein</fullName>
    </submittedName>
</protein>
<sequence length="109" mass="12619">MKFAVNDKNLRIEVSHSGEKAFCPGCNSIVIGNKGEVKDKYWRHKAKECDSWYEPTTLWHLSWQNYFPLKNQEVILKDPENNVLHRADIQLGNGLVIEVQNSPIKPEEI</sequence>
<accession>A0ABW6I7F9</accession>